<dbReference type="AlphaFoldDB" id="A0A847D3K9"/>
<proteinExistence type="inferred from homology"/>
<dbReference type="Pfam" id="PF17953">
    <property type="entry name" value="Csm4_C"/>
    <property type="match status" value="1"/>
</dbReference>
<dbReference type="InterPro" id="IPR005510">
    <property type="entry name" value="Csm4"/>
</dbReference>
<comment type="similarity">
    <text evidence="1">Belongs to the CRISPR-associated Csm4 family.</text>
</comment>
<gene>
    <name evidence="6" type="primary">csm4</name>
    <name evidence="6" type="ORF">GX662_02810</name>
</gene>
<evidence type="ECO:0000259" key="5">
    <source>
        <dbReference type="Pfam" id="PF17953"/>
    </source>
</evidence>
<dbReference type="InterPro" id="IPR040932">
    <property type="entry name" value="Csm4_C"/>
</dbReference>
<accession>A0A847D3K9</accession>
<keyword evidence="3" id="KW-0694">RNA-binding</keyword>
<evidence type="ECO:0000256" key="3">
    <source>
        <dbReference type="ARBA" id="ARBA00022884"/>
    </source>
</evidence>
<sequence>MKSTNYLLIKLAFRTPVHFGKGRLATSEMTIGADRLFSSLYQQALKTPEGERLAEQLVASVKNGTLRLSDTFPYMENKWYLPKPVMRLTLKKEGNAIQKKSLKKLSFIPSALFPAFLHGEMEPEKELTHFERIGEYLTRHAVSLRNDSQPFRIGLFQFSEGSGLYFILYCSDDEVRSEILALVDDLSFEGIGGKRTIGLGRFDYEVIDASPSEWKILEPQMKCVERDRLFMMLSAGFPRKEECASIQGRKETIVGKRSGFIQSPDYAKENVRKKDFFLYLSGSCFERPFSGDIFDVGGNGTHPVFRYASPLWMELM</sequence>
<dbReference type="NCBIfam" id="TIGR01903">
    <property type="entry name" value="cas5_csm4"/>
    <property type="match status" value="1"/>
</dbReference>
<feature type="domain" description="Csm4 C-terminal" evidence="5">
    <location>
        <begin position="229"/>
        <end position="315"/>
    </location>
</feature>
<comment type="caution">
    <text evidence="6">The sequence shown here is derived from an EMBL/GenBank/DDBJ whole genome shotgun (WGS) entry which is preliminary data.</text>
</comment>
<name>A0A847D3K9_9LACT</name>
<organism evidence="6 7">
    <name type="scientific">Trichococcus flocculiformis</name>
    <dbReference type="NCBI Taxonomy" id="82803"/>
    <lineage>
        <taxon>Bacteria</taxon>
        <taxon>Bacillati</taxon>
        <taxon>Bacillota</taxon>
        <taxon>Bacilli</taxon>
        <taxon>Lactobacillales</taxon>
        <taxon>Carnobacteriaceae</taxon>
        <taxon>Trichococcus</taxon>
    </lineage>
</organism>
<reference evidence="6 7" key="1">
    <citation type="journal article" date="2020" name="Biotechnol. Biofuels">
        <title>New insights from the biogas microbiome by comprehensive genome-resolved metagenomics of nearly 1600 species originating from multiple anaerobic digesters.</title>
        <authorList>
            <person name="Campanaro S."/>
            <person name="Treu L."/>
            <person name="Rodriguez-R L.M."/>
            <person name="Kovalovszki A."/>
            <person name="Ziels R.M."/>
            <person name="Maus I."/>
            <person name="Zhu X."/>
            <person name="Kougias P.G."/>
            <person name="Basile A."/>
            <person name="Luo G."/>
            <person name="Schluter A."/>
            <person name="Konstantinidis K.T."/>
            <person name="Angelidaki I."/>
        </authorList>
    </citation>
    <scope>NUCLEOTIDE SEQUENCE [LARGE SCALE GENOMIC DNA]</scope>
    <source>
        <strain evidence="6">AS07pgkLD_105</strain>
    </source>
</reference>
<dbReference type="GO" id="GO:0051607">
    <property type="term" value="P:defense response to virus"/>
    <property type="evidence" value="ECO:0007669"/>
    <property type="project" value="UniProtKB-KW"/>
</dbReference>
<evidence type="ECO:0000256" key="1">
    <source>
        <dbReference type="ARBA" id="ARBA00005772"/>
    </source>
</evidence>
<evidence type="ECO:0000256" key="4">
    <source>
        <dbReference type="ARBA" id="ARBA00023118"/>
    </source>
</evidence>
<dbReference type="Proteomes" id="UP000589373">
    <property type="component" value="Unassembled WGS sequence"/>
</dbReference>
<evidence type="ECO:0000256" key="2">
    <source>
        <dbReference type="ARBA" id="ARBA00016109"/>
    </source>
</evidence>
<dbReference type="EMBL" id="JAAZCD010000062">
    <property type="protein sequence ID" value="NLD31175.1"/>
    <property type="molecule type" value="Genomic_DNA"/>
</dbReference>
<dbReference type="RefSeq" id="WP_276641901.1">
    <property type="nucleotide sequence ID" value="NZ_JAAZCD010000062.1"/>
</dbReference>
<keyword evidence="4" id="KW-0051">Antiviral defense</keyword>
<dbReference type="GO" id="GO:0003723">
    <property type="term" value="F:RNA binding"/>
    <property type="evidence" value="ECO:0007669"/>
    <property type="project" value="UniProtKB-KW"/>
</dbReference>
<evidence type="ECO:0000313" key="7">
    <source>
        <dbReference type="Proteomes" id="UP000589373"/>
    </source>
</evidence>
<protein>
    <recommendedName>
        <fullName evidence="2">CRISPR system Cms protein Csm4</fullName>
    </recommendedName>
</protein>
<evidence type="ECO:0000313" key="6">
    <source>
        <dbReference type="EMBL" id="NLD31175.1"/>
    </source>
</evidence>